<accession>A0A2P4PVU8</accession>
<gene>
    <name evidence="3" type="ORF">GLOIN_2v1626488</name>
</gene>
<keyword evidence="2" id="KW-0732">Signal</keyword>
<keyword evidence="4" id="KW-1185">Reference proteome</keyword>
<feature type="signal peptide" evidence="2">
    <location>
        <begin position="1"/>
        <end position="15"/>
    </location>
</feature>
<keyword evidence="1" id="KW-0812">Transmembrane</keyword>
<feature type="chain" id="PRO_5015191820" evidence="2">
    <location>
        <begin position="16"/>
        <end position="69"/>
    </location>
</feature>
<protein>
    <submittedName>
        <fullName evidence="3">Uncharacterized protein</fullName>
    </submittedName>
</protein>
<evidence type="ECO:0000313" key="3">
    <source>
        <dbReference type="EMBL" id="POG69519.1"/>
    </source>
</evidence>
<reference evidence="3 4" key="1">
    <citation type="journal article" date="2013" name="Proc. Natl. Acad. Sci. U.S.A.">
        <title>Genome of an arbuscular mycorrhizal fungus provides insight into the oldest plant symbiosis.</title>
        <authorList>
            <person name="Tisserant E."/>
            <person name="Malbreil M."/>
            <person name="Kuo A."/>
            <person name="Kohler A."/>
            <person name="Symeonidi A."/>
            <person name="Balestrini R."/>
            <person name="Charron P."/>
            <person name="Duensing N."/>
            <person name="Frei Dit Frey N."/>
            <person name="Gianinazzi-Pearson V."/>
            <person name="Gilbert L.B."/>
            <person name="Handa Y."/>
            <person name="Herr J.R."/>
            <person name="Hijri M."/>
            <person name="Koul R."/>
            <person name="Kawaguchi M."/>
            <person name="Krajinski F."/>
            <person name="Lammers P.J."/>
            <person name="Masclaux F.G."/>
            <person name="Murat C."/>
            <person name="Morin E."/>
            <person name="Ndikumana S."/>
            <person name="Pagni M."/>
            <person name="Petitpierre D."/>
            <person name="Requena N."/>
            <person name="Rosikiewicz P."/>
            <person name="Riley R."/>
            <person name="Saito K."/>
            <person name="San Clemente H."/>
            <person name="Shapiro H."/>
            <person name="van Tuinen D."/>
            <person name="Becard G."/>
            <person name="Bonfante P."/>
            <person name="Paszkowski U."/>
            <person name="Shachar-Hill Y.Y."/>
            <person name="Tuskan G.A."/>
            <person name="Young P.W."/>
            <person name="Sanders I.R."/>
            <person name="Henrissat B."/>
            <person name="Rensing S.A."/>
            <person name="Grigoriev I.V."/>
            <person name="Corradi N."/>
            <person name="Roux C."/>
            <person name="Martin F."/>
        </authorList>
    </citation>
    <scope>NUCLEOTIDE SEQUENCE [LARGE SCALE GENOMIC DNA]</scope>
    <source>
        <strain evidence="3 4">DAOM 197198</strain>
    </source>
</reference>
<evidence type="ECO:0000256" key="1">
    <source>
        <dbReference type="SAM" id="Phobius"/>
    </source>
</evidence>
<evidence type="ECO:0000313" key="4">
    <source>
        <dbReference type="Proteomes" id="UP000018888"/>
    </source>
</evidence>
<dbReference type="EMBL" id="AUPC02000134">
    <property type="protein sequence ID" value="POG69519.1"/>
    <property type="molecule type" value="Genomic_DNA"/>
</dbReference>
<name>A0A2P4PVU8_RHIID</name>
<evidence type="ECO:0000256" key="2">
    <source>
        <dbReference type="SAM" id="SignalP"/>
    </source>
</evidence>
<dbReference type="Proteomes" id="UP000018888">
    <property type="component" value="Unassembled WGS sequence"/>
</dbReference>
<comment type="caution">
    <text evidence="3">The sequence shown here is derived from an EMBL/GenBank/DDBJ whole genome shotgun (WGS) entry which is preliminary data.</text>
</comment>
<keyword evidence="1" id="KW-1133">Transmembrane helix</keyword>
<reference evidence="3 4" key="2">
    <citation type="journal article" date="2018" name="New Phytol.">
        <title>High intraspecific genome diversity in the model arbuscular mycorrhizal symbiont Rhizophagus irregularis.</title>
        <authorList>
            <person name="Chen E.C.H."/>
            <person name="Morin E."/>
            <person name="Beaudet D."/>
            <person name="Noel J."/>
            <person name="Yildirir G."/>
            <person name="Ndikumana S."/>
            <person name="Charron P."/>
            <person name="St-Onge C."/>
            <person name="Giorgi J."/>
            <person name="Kruger M."/>
            <person name="Marton T."/>
            <person name="Ropars J."/>
            <person name="Grigoriev I.V."/>
            <person name="Hainaut M."/>
            <person name="Henrissat B."/>
            <person name="Roux C."/>
            <person name="Martin F."/>
            <person name="Corradi N."/>
        </authorList>
    </citation>
    <scope>NUCLEOTIDE SEQUENCE [LARGE SCALE GENOMIC DNA]</scope>
    <source>
        <strain evidence="3 4">DAOM 197198</strain>
    </source>
</reference>
<organism evidence="3 4">
    <name type="scientific">Rhizophagus irregularis (strain DAOM 181602 / DAOM 197198 / MUCL 43194)</name>
    <name type="common">Arbuscular mycorrhizal fungus</name>
    <name type="synonym">Glomus intraradices</name>
    <dbReference type="NCBI Taxonomy" id="747089"/>
    <lineage>
        <taxon>Eukaryota</taxon>
        <taxon>Fungi</taxon>
        <taxon>Fungi incertae sedis</taxon>
        <taxon>Mucoromycota</taxon>
        <taxon>Glomeromycotina</taxon>
        <taxon>Glomeromycetes</taxon>
        <taxon>Glomerales</taxon>
        <taxon>Glomeraceae</taxon>
        <taxon>Rhizophagus</taxon>
    </lineage>
</organism>
<dbReference type="AlphaFoldDB" id="A0A2P4PVU8"/>
<feature type="transmembrane region" description="Helical" evidence="1">
    <location>
        <begin position="46"/>
        <end position="68"/>
    </location>
</feature>
<sequence length="69" mass="7810">MYSFLIFLVFSFVLSINFPSNSLNHLGILPFVLTPNSMHITSSMNITFLFLLESALFIIFFSSINSIIS</sequence>
<keyword evidence="1" id="KW-0472">Membrane</keyword>
<proteinExistence type="predicted"/>